<evidence type="ECO:0000259" key="2">
    <source>
        <dbReference type="Pfam" id="PF00487"/>
    </source>
</evidence>
<reference evidence="3 4" key="1">
    <citation type="submission" date="2020-11" db="EMBL/GenBank/DDBJ databases">
        <title>Description of Pontivivens ytuae sp. nov. isolated from deep sea sediment of Mariana Trench.</title>
        <authorList>
            <person name="Wang Z."/>
            <person name="Sun Q.-L."/>
            <person name="Xu X.-D."/>
            <person name="Tang Y.-Z."/>
            <person name="Zhang J."/>
        </authorList>
    </citation>
    <scope>NUCLEOTIDE SEQUENCE [LARGE SCALE GENOMIC DNA]</scope>
    <source>
        <strain evidence="3 4">MT2928</strain>
    </source>
</reference>
<sequence>MALSSTDIPVRENGALVSLIVALNVVQFAVVPLLLLQSLWWALLLVPVVLSTTPTWALIHEGIHNNLHPDRAVNERRARLVCILFGSPFQLLRLGHLMHHRFNRSELNRPEVAPRAGPLARLRYYALLLGGLWIGELLASVLAILPNRFYRQIIILGFGDETPDGKSMWAAARRQLLEEPGRTRMRIDGAVITALFTLAFLAYGAHWWVLALALYGRALLVSFFDNAYHYANPLDEPMAGHNLALPRWAERWFLNYNYHAVHHARPQVPWSGLREAFGSGGHRYGDDFTTAALRQLRGPIEEQALAEPTRPDLPLSSHLPR</sequence>
<dbReference type="RefSeq" id="WP_196104603.1">
    <property type="nucleotide sequence ID" value="NZ_CP064942.1"/>
</dbReference>
<keyword evidence="1" id="KW-1133">Transmembrane helix</keyword>
<evidence type="ECO:0000256" key="1">
    <source>
        <dbReference type="SAM" id="Phobius"/>
    </source>
</evidence>
<evidence type="ECO:0000313" key="4">
    <source>
        <dbReference type="Proteomes" id="UP000594800"/>
    </source>
</evidence>
<feature type="transmembrane region" description="Helical" evidence="1">
    <location>
        <begin position="122"/>
        <end position="145"/>
    </location>
</feature>
<proteinExistence type="predicted"/>
<feature type="transmembrane region" description="Helical" evidence="1">
    <location>
        <begin position="12"/>
        <end position="34"/>
    </location>
</feature>
<keyword evidence="4" id="KW-1185">Reference proteome</keyword>
<dbReference type="KEGG" id="poz:I0K15_06625"/>
<gene>
    <name evidence="3" type="ORF">I0K15_06625</name>
</gene>
<dbReference type="InterPro" id="IPR005804">
    <property type="entry name" value="FA_desaturase_dom"/>
</dbReference>
<feature type="transmembrane region" description="Helical" evidence="1">
    <location>
        <begin position="190"/>
        <end position="215"/>
    </location>
</feature>
<keyword evidence="1" id="KW-0472">Membrane</keyword>
<accession>A0A7S9LUB1</accession>
<evidence type="ECO:0000313" key="3">
    <source>
        <dbReference type="EMBL" id="QPH55404.1"/>
    </source>
</evidence>
<dbReference type="AlphaFoldDB" id="A0A7S9LUB1"/>
<keyword evidence="1" id="KW-0812">Transmembrane</keyword>
<feature type="transmembrane region" description="Helical" evidence="1">
    <location>
        <begin position="80"/>
        <end position="102"/>
    </location>
</feature>
<dbReference type="GO" id="GO:0006629">
    <property type="term" value="P:lipid metabolic process"/>
    <property type="evidence" value="ECO:0007669"/>
    <property type="project" value="InterPro"/>
</dbReference>
<feature type="domain" description="Fatty acid desaturase" evidence="2">
    <location>
        <begin position="39"/>
        <end position="277"/>
    </location>
</feature>
<feature type="transmembrane region" description="Helical" evidence="1">
    <location>
        <begin position="40"/>
        <end position="59"/>
    </location>
</feature>
<name>A0A7S9LUB1_9RHOB</name>
<protein>
    <submittedName>
        <fullName evidence="3">Fatty acid desaturase</fullName>
    </submittedName>
</protein>
<dbReference type="Pfam" id="PF00487">
    <property type="entry name" value="FA_desaturase"/>
    <property type="match status" value="1"/>
</dbReference>
<organism evidence="3 4">
    <name type="scientific">Pontivivens ytuae</name>
    <dbReference type="NCBI Taxonomy" id="2789856"/>
    <lineage>
        <taxon>Bacteria</taxon>
        <taxon>Pseudomonadati</taxon>
        <taxon>Pseudomonadota</taxon>
        <taxon>Alphaproteobacteria</taxon>
        <taxon>Rhodobacterales</taxon>
        <taxon>Paracoccaceae</taxon>
        <taxon>Pontivivens</taxon>
    </lineage>
</organism>
<dbReference type="EMBL" id="CP064942">
    <property type="protein sequence ID" value="QPH55404.1"/>
    <property type="molecule type" value="Genomic_DNA"/>
</dbReference>
<dbReference type="Proteomes" id="UP000594800">
    <property type="component" value="Chromosome"/>
</dbReference>